<dbReference type="EMBL" id="CH672243">
    <property type="protein sequence ID" value="KOB63569.1"/>
    <property type="molecule type" value="Genomic_DNA"/>
</dbReference>
<reference evidence="4" key="2">
    <citation type="submission" date="2006-03" db="EMBL/GenBank/DDBJ databases">
        <title>The genome sequence of the Plasmodium falciparum HB3.</title>
        <authorList>
            <consortium name="The Broad Institute Genome Sequencing Platform"/>
            <person name="Birren B."/>
            <person name="Lander E."/>
            <person name="Galagan J."/>
            <person name="Nusbaum C."/>
            <person name="Devon K."/>
            <person name="Henn M."/>
            <person name="Jaffe D."/>
            <person name="Butler J."/>
            <person name="Alvarez P."/>
            <person name="Gnerre S."/>
            <person name="Grabherr M."/>
            <person name="Kleber M."/>
            <person name="Mauceli E."/>
            <person name="Brockman W."/>
            <person name="MacCallum I.A."/>
            <person name="Rounsley S."/>
            <person name="Young S."/>
            <person name="LaButti K."/>
            <person name="Pushparaj V."/>
            <person name="DeCaprio D."/>
            <person name="Crawford M."/>
            <person name="Koehrsen M."/>
            <person name="Engels R."/>
            <person name="Montgomery P."/>
            <person name="Pearson M."/>
            <person name="Howarth C."/>
            <person name="Larson L."/>
            <person name="Luoma S."/>
            <person name="White J."/>
            <person name="Kodira C."/>
            <person name="Zeng Q."/>
            <person name="Oleary S."/>
            <person name="Yandava C."/>
            <person name="Alvarado L."/>
            <person name="Wirth D."/>
            <person name="Volkman S."/>
            <person name="Hartl D."/>
        </authorList>
    </citation>
    <scope>NUCLEOTIDE SEQUENCE [LARGE SCALE GENOMIC DNA]</scope>
</reference>
<reference evidence="3 4" key="1">
    <citation type="submission" date="2006-03" db="EMBL/GenBank/DDBJ databases">
        <title>Annotation of Plasmodium falciparum HB3.</title>
        <authorList>
            <consortium name="The Broad Institute Genome Sequencing Platform"/>
            <person name="Volkman S.K."/>
            <person name="Neafsey D.E."/>
            <person name="Dash A.P."/>
            <person name="Chitnis C.E."/>
            <person name="Hartl D.L."/>
            <person name="Young S.K."/>
            <person name="Zeng Q."/>
            <person name="Koehrsen M."/>
            <person name="Alvarado L."/>
            <person name="Berlin A."/>
            <person name="Borenstein D."/>
            <person name="Chapman S.B."/>
            <person name="Chen Z."/>
            <person name="Engels R."/>
            <person name="Freedman E."/>
            <person name="Gellesch M."/>
            <person name="Goldberg J."/>
            <person name="Griggs A."/>
            <person name="Gujja S."/>
            <person name="Heilman E.R."/>
            <person name="Heiman D.I."/>
            <person name="Howarth C."/>
            <person name="Jen D."/>
            <person name="Larson L."/>
            <person name="Mehta T."/>
            <person name="Neiman D."/>
            <person name="Park D."/>
            <person name="Pearson M."/>
            <person name="Roberts A."/>
            <person name="Saif S."/>
            <person name="Shea T."/>
            <person name="Shenoy N."/>
            <person name="Sisk P."/>
            <person name="Stolte C."/>
            <person name="Sykes S."/>
            <person name="Walk T."/>
            <person name="White J."/>
            <person name="Yandava C."/>
            <person name="Haas B."/>
            <person name="Henn M.R."/>
            <person name="Nusbaum C."/>
            <person name="Birren B."/>
        </authorList>
    </citation>
    <scope>NUCLEOTIDE SEQUENCE [LARGE SCALE GENOMIC DNA]</scope>
    <source>
        <strain evidence="3">HB3</strain>
    </source>
</reference>
<evidence type="ECO:0000256" key="2">
    <source>
        <dbReference type="SAM" id="SignalP"/>
    </source>
</evidence>
<organism evidence="3 4">
    <name type="scientific">Plasmodium falciparum (isolate HB3)</name>
    <dbReference type="NCBI Taxonomy" id="137071"/>
    <lineage>
        <taxon>Eukaryota</taxon>
        <taxon>Sar</taxon>
        <taxon>Alveolata</taxon>
        <taxon>Apicomplexa</taxon>
        <taxon>Aconoidasida</taxon>
        <taxon>Haemosporida</taxon>
        <taxon>Plasmodiidae</taxon>
        <taxon>Plasmodium</taxon>
        <taxon>Plasmodium (Laverania)</taxon>
    </lineage>
</organism>
<proteinExistence type="predicted"/>
<evidence type="ECO:0000313" key="4">
    <source>
        <dbReference type="Proteomes" id="UP000054289"/>
    </source>
</evidence>
<keyword evidence="1" id="KW-0472">Membrane</keyword>
<feature type="transmembrane region" description="Helical" evidence="1">
    <location>
        <begin position="339"/>
        <end position="361"/>
    </location>
</feature>
<sequence length="381" mass="42259">MKVHYINILLFALPLNILIYNQRNHKSTTHHTLKIPITRSLCECELYTPANYDNDPQMKEVMDNFNRQTSDRFKEYDERMKTTRQKCKDKCDKEIEKIILKDKMEKQMAQQLTTLETKITTEDIPTCVCEKSLADKVEKNYMKCTQNLGGIVAPSSGVLGGIAEGALIVWKDAEIVAAIAAAKEAGMAAGIKAGEAAGATRLIELIQSTFKIKNIAGEALGSFINPENYTSVSIITEALSNDYLDICIRSLPGSLRDVGVRYNSSSPICTFVEVGMVAKNAGTGGSPKNFIETYVQSFVSQAETTAEMAVQKVTKDATTTLTAQKTGAINTIFMSKQTAIIASVVAILVIVLVMIIIYLILRYRRKKKTKKKLEYIKLLEE</sequence>
<keyword evidence="2" id="KW-0732">Signal</keyword>
<evidence type="ECO:0000313" key="3">
    <source>
        <dbReference type="EMBL" id="KOB63569.1"/>
    </source>
</evidence>
<protein>
    <recommendedName>
        <fullName evidence="5">Rifin</fullName>
    </recommendedName>
</protein>
<keyword evidence="1" id="KW-0812">Transmembrane</keyword>
<dbReference type="InterPro" id="IPR006373">
    <property type="entry name" value="VSA_Rifin"/>
</dbReference>
<dbReference type="Pfam" id="PF02009">
    <property type="entry name" value="RIFIN"/>
    <property type="match status" value="1"/>
</dbReference>
<dbReference type="NCBIfam" id="TIGR01477">
    <property type="entry name" value="RIFIN"/>
    <property type="match status" value="1"/>
</dbReference>
<dbReference type="VEuPathDB" id="PlasmoDB:PfHB3_020005800"/>
<feature type="signal peptide" evidence="2">
    <location>
        <begin position="1"/>
        <end position="19"/>
    </location>
</feature>
<accession>A0A0L7KKZ9</accession>
<dbReference type="AlphaFoldDB" id="A0A0L7KKZ9"/>
<feature type="chain" id="PRO_5005572623" description="Rifin" evidence="2">
    <location>
        <begin position="20"/>
        <end position="381"/>
    </location>
</feature>
<evidence type="ECO:0000256" key="1">
    <source>
        <dbReference type="SAM" id="Phobius"/>
    </source>
</evidence>
<dbReference type="SUPFAM" id="SSF47473">
    <property type="entry name" value="EF-hand"/>
    <property type="match status" value="1"/>
</dbReference>
<dbReference type="KEGG" id="pfh:PFHG_05342"/>
<keyword evidence="1" id="KW-1133">Transmembrane helix</keyword>
<evidence type="ECO:0008006" key="5">
    <source>
        <dbReference type="Google" id="ProtNLM"/>
    </source>
</evidence>
<gene>
    <name evidence="3" type="ORF">PFHG_05342</name>
</gene>
<dbReference type="Proteomes" id="UP000054289">
    <property type="component" value="Unassembled WGS sequence"/>
</dbReference>
<dbReference type="InterPro" id="IPR011992">
    <property type="entry name" value="EF-hand-dom_pair"/>
</dbReference>
<name>A0A0L7KKZ9_PLAFX</name>